<protein>
    <recommendedName>
        <fullName evidence="4">Regulator of chromosome condensation</fullName>
    </recommendedName>
</protein>
<accession>A0A1J4L0I4</accession>
<evidence type="ECO:0000313" key="2">
    <source>
        <dbReference type="EMBL" id="OHT16979.1"/>
    </source>
</evidence>
<sequence length="389" mass="43507">MSKLKQMKEMQIISAGTGALGRDENHRQPFVRIPTKNLSCISTGCFHSVALFKRGDVYGWGFNSNGILGFPEEIENVKYPQEILIMYGDDLCQPIPKIIDVKSGRDFILFLTKEKKVLISSSNESTDFLFEEIKICEPAVALFGFWDPWIVGESGTVYWYDFKKTNRIEKFGPFPFGIPKQIVSIKHSVLLLTTKGETYGMSMKELRPRNFKRDYYVVCDNEDNFSLIESLRDVKIIKISGSIKHFLALSEENKVFAWGENDFGQLGVGDKNDRDDGFVLSTDSGEAKIVDIAAGYFHSILVDSTGHAWGFGSAHNGQTMLGKMMIGEEKNSLIPNIESAVSAYCGGYFSYILIGDSPLPEAGTLSLICKKGKKHHSKHSLKIDKCLLS</sequence>
<keyword evidence="3" id="KW-1185">Reference proteome</keyword>
<dbReference type="PRINTS" id="PR00633">
    <property type="entry name" value="RCCNDNSATION"/>
</dbReference>
<dbReference type="OrthoDB" id="61110at2759"/>
<dbReference type="AlphaFoldDB" id="A0A1J4L0I4"/>
<dbReference type="GeneID" id="94848455"/>
<dbReference type="PANTHER" id="PTHR45982">
    <property type="entry name" value="REGULATOR OF CHROMOSOME CONDENSATION"/>
    <property type="match status" value="1"/>
</dbReference>
<feature type="repeat" description="RCC1" evidence="1">
    <location>
        <begin position="55"/>
        <end position="114"/>
    </location>
</feature>
<dbReference type="InterPro" id="IPR051553">
    <property type="entry name" value="Ran_GTPase-activating"/>
</dbReference>
<dbReference type="PROSITE" id="PS00626">
    <property type="entry name" value="RCC1_2"/>
    <property type="match status" value="2"/>
</dbReference>
<dbReference type="Pfam" id="PF00415">
    <property type="entry name" value="RCC1"/>
    <property type="match status" value="2"/>
</dbReference>
<dbReference type="PANTHER" id="PTHR45982:SF1">
    <property type="entry name" value="REGULATOR OF CHROMOSOME CONDENSATION"/>
    <property type="match status" value="1"/>
</dbReference>
<dbReference type="Proteomes" id="UP000179807">
    <property type="component" value="Unassembled WGS sequence"/>
</dbReference>
<evidence type="ECO:0000313" key="3">
    <source>
        <dbReference type="Proteomes" id="UP000179807"/>
    </source>
</evidence>
<comment type="caution">
    <text evidence="2">The sequence shown here is derived from an EMBL/GenBank/DDBJ whole genome shotgun (WGS) entry which is preliminary data.</text>
</comment>
<dbReference type="SUPFAM" id="SSF50985">
    <property type="entry name" value="RCC1/BLIP-II"/>
    <property type="match status" value="1"/>
</dbReference>
<dbReference type="RefSeq" id="XP_068370115.1">
    <property type="nucleotide sequence ID" value="XM_068513751.1"/>
</dbReference>
<dbReference type="EMBL" id="MLAK01000052">
    <property type="protein sequence ID" value="OHT16979.1"/>
    <property type="molecule type" value="Genomic_DNA"/>
</dbReference>
<dbReference type="InterPro" id="IPR009091">
    <property type="entry name" value="RCC1/BLIP-II"/>
</dbReference>
<evidence type="ECO:0008006" key="4">
    <source>
        <dbReference type="Google" id="ProtNLM"/>
    </source>
</evidence>
<gene>
    <name evidence="2" type="ORF">TRFO_41405</name>
</gene>
<dbReference type="VEuPathDB" id="TrichDB:TRFO_41405"/>
<feature type="repeat" description="RCC1" evidence="1">
    <location>
        <begin position="253"/>
        <end position="305"/>
    </location>
</feature>
<reference evidence="2" key="1">
    <citation type="submission" date="2016-10" db="EMBL/GenBank/DDBJ databases">
        <authorList>
            <person name="Benchimol M."/>
            <person name="Almeida L.G."/>
            <person name="Vasconcelos A.T."/>
            <person name="Perreira-Neves A."/>
            <person name="Rosa I.A."/>
            <person name="Tasca T."/>
            <person name="Bogo M.R."/>
            <person name="de Souza W."/>
        </authorList>
    </citation>
    <scope>NUCLEOTIDE SEQUENCE [LARGE SCALE GENOMIC DNA]</scope>
    <source>
        <strain evidence="2">K</strain>
    </source>
</reference>
<name>A0A1J4L0I4_9EUKA</name>
<evidence type="ECO:0000256" key="1">
    <source>
        <dbReference type="PROSITE-ProRule" id="PRU00235"/>
    </source>
</evidence>
<dbReference type="InterPro" id="IPR000408">
    <property type="entry name" value="Reg_chr_condens"/>
</dbReference>
<dbReference type="Gene3D" id="2.130.10.30">
    <property type="entry name" value="Regulator of chromosome condensation 1/beta-lactamase-inhibitor protein II"/>
    <property type="match status" value="2"/>
</dbReference>
<dbReference type="PROSITE" id="PS50012">
    <property type="entry name" value="RCC1_3"/>
    <property type="match status" value="2"/>
</dbReference>
<proteinExistence type="predicted"/>
<organism evidence="2 3">
    <name type="scientific">Tritrichomonas foetus</name>
    <dbReference type="NCBI Taxonomy" id="1144522"/>
    <lineage>
        <taxon>Eukaryota</taxon>
        <taxon>Metamonada</taxon>
        <taxon>Parabasalia</taxon>
        <taxon>Tritrichomonadida</taxon>
        <taxon>Tritrichomonadidae</taxon>
        <taxon>Tritrichomonas</taxon>
    </lineage>
</organism>